<gene>
    <name evidence="2" type="ORF">D9Q81_04015</name>
</gene>
<dbReference type="InterPro" id="IPR036388">
    <property type="entry name" value="WH-like_DNA-bd_sf"/>
</dbReference>
<proteinExistence type="predicted"/>
<name>A0A429G618_9CREN</name>
<dbReference type="EMBL" id="RCOR01000020">
    <property type="protein sequence ID" value="RSN69221.1"/>
    <property type="molecule type" value="Genomic_DNA"/>
</dbReference>
<comment type="caution">
    <text evidence="2">The sequence shown here is derived from an EMBL/GenBank/DDBJ whole genome shotgun (WGS) entry which is preliminary data.</text>
</comment>
<evidence type="ECO:0000259" key="1">
    <source>
        <dbReference type="Pfam" id="PF17782"/>
    </source>
</evidence>
<protein>
    <submittedName>
        <fullName evidence="2">TrmB family transcriptional regulator</fullName>
    </submittedName>
</protein>
<evidence type="ECO:0000313" key="2">
    <source>
        <dbReference type="EMBL" id="RSN69221.1"/>
    </source>
</evidence>
<dbReference type="GeneID" id="41339747"/>
<organism evidence="2 3">
    <name type="scientific">Candidatus Korarchaeum cryptofilum</name>
    <dbReference type="NCBI Taxonomy" id="498846"/>
    <lineage>
        <taxon>Archaea</taxon>
        <taxon>Thermoproteota</taxon>
        <taxon>Candidatus Korarchaeia</taxon>
        <taxon>Candidatus Korarchaeales</taxon>
        <taxon>Candidatus Korarchaeaceae</taxon>
        <taxon>Candidatus Korarchaeum</taxon>
    </lineage>
</organism>
<dbReference type="Gene3D" id="1.10.10.10">
    <property type="entry name" value="Winged helix-like DNA-binding domain superfamily/Winged helix DNA-binding domain"/>
    <property type="match status" value="1"/>
</dbReference>
<reference evidence="2 3" key="1">
    <citation type="submission" date="2018-10" db="EMBL/GenBank/DDBJ databases">
        <title>Co-occurring genomic capacity for anaerobic methane metabolism and dissimilatory sulfite reduction discovered in the Korarchaeota.</title>
        <authorList>
            <person name="Mckay L.J."/>
            <person name="Dlakic M."/>
            <person name="Fields M.W."/>
            <person name="Delmont T.O."/>
            <person name="Eren A.M."/>
            <person name="Jay Z.J."/>
            <person name="Klingelsmith K.B."/>
            <person name="Rusch D.B."/>
            <person name="Inskeep W.P."/>
        </authorList>
    </citation>
    <scope>NUCLEOTIDE SEQUENCE [LARGE SCALE GENOMIC DNA]</scope>
    <source>
        <strain evidence="2 3">WS</strain>
    </source>
</reference>
<feature type="domain" description="DprA winged helix" evidence="1">
    <location>
        <begin position="5"/>
        <end position="50"/>
    </location>
</feature>
<evidence type="ECO:0000313" key="3">
    <source>
        <dbReference type="Proteomes" id="UP000278149"/>
    </source>
</evidence>
<dbReference type="InterPro" id="IPR036390">
    <property type="entry name" value="WH_DNA-bd_sf"/>
</dbReference>
<dbReference type="InterPro" id="IPR041614">
    <property type="entry name" value="DprA_WH"/>
</dbReference>
<accession>A0A429G618</accession>
<sequence>MGVKDKILEELKSGPKSLEELIKVTGAKAGVVKGQLTRLEKAGKVEKTGDGKYKLK</sequence>
<dbReference type="SUPFAM" id="SSF46785">
    <property type="entry name" value="Winged helix' DNA-binding domain"/>
    <property type="match status" value="1"/>
</dbReference>
<dbReference type="RefSeq" id="WP_125741458.1">
    <property type="nucleotide sequence ID" value="NZ_RCOR01000020.1"/>
</dbReference>
<dbReference type="Proteomes" id="UP000278149">
    <property type="component" value="Unassembled WGS sequence"/>
</dbReference>
<dbReference type="AlphaFoldDB" id="A0A429G618"/>
<dbReference type="Pfam" id="PF17782">
    <property type="entry name" value="WHD_DprA"/>
    <property type="match status" value="1"/>
</dbReference>